<evidence type="ECO:0000313" key="1">
    <source>
        <dbReference type="EMBL" id="KLE00694.1"/>
    </source>
</evidence>
<dbReference type="PATRIC" id="fig|1447256.3.peg.1026"/>
<comment type="caution">
    <text evidence="1">The sequence shown here is derived from an EMBL/GenBank/DDBJ whole genome shotgun (WGS) entry which is preliminary data.</text>
</comment>
<evidence type="ECO:0000313" key="2">
    <source>
        <dbReference type="Proteomes" id="UP000035514"/>
    </source>
</evidence>
<sequence length="46" mass="5511">MKYFLKMFFIYLFLIVGLLHILMDANISDLIGNDLESDVEFVYEEF</sequence>
<name>A0A0G9K2E7_9BACT</name>
<protein>
    <submittedName>
        <fullName evidence="1">Uncharacterized protein</fullName>
    </submittedName>
</protein>
<dbReference type="Proteomes" id="UP000035514">
    <property type="component" value="Unassembled WGS sequence"/>
</dbReference>
<accession>A0A0G9K2E7</accession>
<dbReference type="EMBL" id="JAIQ01000082">
    <property type="protein sequence ID" value="KLE00694.1"/>
    <property type="molecule type" value="Genomic_DNA"/>
</dbReference>
<gene>
    <name evidence="1" type="ORF">AA20_05280</name>
</gene>
<dbReference type="RefSeq" id="WP_193210090.1">
    <property type="nucleotide sequence ID" value="NZ_JAIQ01000082.1"/>
</dbReference>
<proteinExistence type="predicted"/>
<reference evidence="1 2" key="1">
    <citation type="submission" date="2014-01" db="EMBL/GenBank/DDBJ databases">
        <title>Development of a Comparative Genomic Fingerprinting Assay for High Resolution Genotyping of Arcobacter butzleri.</title>
        <authorList>
            <person name="Webb A.L."/>
            <person name="Inglis G.D."/>
            <person name="Kruczkiewicz P."/>
            <person name="Selinger L.B."/>
            <person name="Taboada E.N."/>
        </authorList>
    </citation>
    <scope>NUCLEOTIDE SEQUENCE [LARGE SCALE GENOMIC DNA]</scope>
    <source>
        <strain evidence="1 2">L348</strain>
    </source>
</reference>
<dbReference type="AlphaFoldDB" id="A0A0G9K2E7"/>
<organism evidence="1 2">
    <name type="scientific">Aliarcobacter butzleri L348</name>
    <dbReference type="NCBI Taxonomy" id="1447256"/>
    <lineage>
        <taxon>Bacteria</taxon>
        <taxon>Pseudomonadati</taxon>
        <taxon>Campylobacterota</taxon>
        <taxon>Epsilonproteobacteria</taxon>
        <taxon>Campylobacterales</taxon>
        <taxon>Arcobacteraceae</taxon>
        <taxon>Aliarcobacter</taxon>
    </lineage>
</organism>